<proteinExistence type="inferred from homology"/>
<reference evidence="9 10" key="1">
    <citation type="submission" date="2014-11" db="EMBL/GenBank/DDBJ databases">
        <authorList>
            <person name="Zhu J."/>
            <person name="Qi W."/>
            <person name="Song R."/>
        </authorList>
    </citation>
    <scope>NUCLEOTIDE SEQUENCE [LARGE SCALE GENOMIC DNA]</scope>
</reference>
<keyword evidence="6" id="KW-0687">Ribonucleoprotein</keyword>
<feature type="region of interest" description="Disordered" evidence="8">
    <location>
        <begin position="312"/>
        <end position="359"/>
    </location>
</feature>
<dbReference type="OrthoDB" id="274828at2759"/>
<feature type="compositionally biased region" description="Acidic residues" evidence="8">
    <location>
        <begin position="320"/>
        <end position="345"/>
    </location>
</feature>
<evidence type="ECO:0000313" key="9">
    <source>
        <dbReference type="EMBL" id="CEL94235.1"/>
    </source>
</evidence>
<dbReference type="Pfam" id="PF10236">
    <property type="entry name" value="DAP3"/>
    <property type="match status" value="2"/>
</dbReference>
<dbReference type="VEuPathDB" id="CryptoDB:Vbra_7211"/>
<evidence type="ECO:0000256" key="7">
    <source>
        <dbReference type="ARBA" id="ARBA00035140"/>
    </source>
</evidence>
<evidence type="ECO:0000313" key="10">
    <source>
        <dbReference type="Proteomes" id="UP000041254"/>
    </source>
</evidence>
<dbReference type="Proteomes" id="UP000041254">
    <property type="component" value="Unassembled WGS sequence"/>
</dbReference>
<dbReference type="GO" id="GO:0005763">
    <property type="term" value="C:mitochondrial small ribosomal subunit"/>
    <property type="evidence" value="ECO:0007669"/>
    <property type="project" value="TreeGrafter"/>
</dbReference>
<evidence type="ECO:0000256" key="8">
    <source>
        <dbReference type="SAM" id="MobiDB-lite"/>
    </source>
</evidence>
<name>A0A0G4EFS6_VITBC</name>
<dbReference type="AlphaFoldDB" id="A0A0G4EFS6"/>
<evidence type="ECO:0000256" key="3">
    <source>
        <dbReference type="ARBA" id="ARBA00022946"/>
    </source>
</evidence>
<feature type="region of interest" description="Disordered" evidence="8">
    <location>
        <begin position="1"/>
        <end position="20"/>
    </location>
</feature>
<sequence length="561" mass="64259">MPALPSLPSQHAAPPIPRHRSLPRQQRQLLATAAGAAPAVRRSGDARLSRRYDLPVETDSTLVSERERRHMARLAMITEEEQMDIYPAVTVGFAPTPTEVEPVKRPFLYIPPENLAAGEIGVDDIGRFRLFVRDSLTELIPEGLCGELPKDITMFPSRTTPVGIMLRKPAFEMISQLQQVQQHRGADGGWTIPKGGFLIDGHRGTGKSAVLNFLVAWARESGWLVIFEPSPRRYAHEIGEIKRSNTGVYIQSEFTQQFLERVSVRNREMLERMPVHGACYGDSAIDGSHHLYTQRVYDPLIGKVVQQRIDDKLSGRVSEEESEEEGEEESEESSEEESGESEGESETATSGGGGALSKDDAIGIQRERLRLWHAYRKEVKIPSLRDRLPSPENLYEIVDFGLQNEAFATQCAYELFEQLKKQTTFPLMIAVDQWNECFPVSEYLSIKYENTKYNGYIPAFHLTMPRLFHKWDGWQLKRGIKVAATCWKYANRRDYRPELLKVKREEVRTVRNFSAFEFANFVAYYRRKRVIQHFPREKLDYFYMLTGGNGFQSRRLLAMLY</sequence>
<evidence type="ECO:0000256" key="4">
    <source>
        <dbReference type="ARBA" id="ARBA00022980"/>
    </source>
</evidence>
<evidence type="ECO:0000256" key="5">
    <source>
        <dbReference type="ARBA" id="ARBA00023128"/>
    </source>
</evidence>
<dbReference type="PhylomeDB" id="A0A0G4EFS6"/>
<dbReference type="EMBL" id="CDMY01000212">
    <property type="protein sequence ID" value="CEL94235.1"/>
    <property type="molecule type" value="Genomic_DNA"/>
</dbReference>
<keyword evidence="3" id="KW-0809">Transit peptide</keyword>
<organism evidence="9 10">
    <name type="scientific">Vitrella brassicaformis (strain CCMP3155)</name>
    <dbReference type="NCBI Taxonomy" id="1169540"/>
    <lineage>
        <taxon>Eukaryota</taxon>
        <taxon>Sar</taxon>
        <taxon>Alveolata</taxon>
        <taxon>Colpodellida</taxon>
        <taxon>Vitrellaceae</taxon>
        <taxon>Vitrella</taxon>
    </lineage>
</organism>
<dbReference type="GO" id="GO:0003735">
    <property type="term" value="F:structural constituent of ribosome"/>
    <property type="evidence" value="ECO:0007669"/>
    <property type="project" value="TreeGrafter"/>
</dbReference>
<dbReference type="OMA" id="NGWIPSY"/>
<comment type="subcellular location">
    <subcellularLocation>
        <location evidence="1">Mitochondrion</location>
    </subcellularLocation>
</comment>
<comment type="similarity">
    <text evidence="2">Belongs to the mitochondrion-specific ribosomal protein mS29 family.</text>
</comment>
<dbReference type="STRING" id="1169540.A0A0G4EFS6"/>
<keyword evidence="10" id="KW-1185">Reference proteome</keyword>
<evidence type="ECO:0000256" key="2">
    <source>
        <dbReference type="ARBA" id="ARBA00009863"/>
    </source>
</evidence>
<gene>
    <name evidence="9" type="ORF">Vbra_7211</name>
</gene>
<dbReference type="PANTHER" id="PTHR12810:SF0">
    <property type="entry name" value="SMALL RIBOSOMAL SUBUNIT PROTEIN MS29"/>
    <property type="match status" value="1"/>
</dbReference>
<evidence type="ECO:0000256" key="6">
    <source>
        <dbReference type="ARBA" id="ARBA00023274"/>
    </source>
</evidence>
<accession>A0A0G4EFS6</accession>
<dbReference type="InParanoid" id="A0A0G4EFS6"/>
<keyword evidence="4" id="KW-0689">Ribosomal protein</keyword>
<dbReference type="InterPro" id="IPR019368">
    <property type="entry name" value="Ribosomal_mS29"/>
</dbReference>
<dbReference type="PANTHER" id="PTHR12810">
    <property type="entry name" value="MITOCHONDRIAL 28S RIBOSOMAL PROTEIN S29"/>
    <property type="match status" value="1"/>
</dbReference>
<keyword evidence="5" id="KW-0496">Mitochondrion</keyword>
<protein>
    <recommendedName>
        <fullName evidence="7">Small ribosomal subunit protein mS29</fullName>
    </recommendedName>
</protein>
<evidence type="ECO:0000256" key="1">
    <source>
        <dbReference type="ARBA" id="ARBA00004173"/>
    </source>
</evidence>